<sequence>MFVPTPLSETHPNCDCDYDCKLVQDQQCMCRQEASTIYLQLWTGLNNPGQSWRMSLSVSMIRSVTEEKEFDLG</sequence>
<proteinExistence type="predicted"/>
<protein>
    <submittedName>
        <fullName evidence="2">Uncharacterized protein</fullName>
    </submittedName>
</protein>
<dbReference type="AlphaFoldDB" id="A0A4E9EP07"/>
<dbReference type="EMBL" id="CAJPIJ010000131">
    <property type="protein sequence ID" value="CAG1984119.1"/>
    <property type="molecule type" value="Genomic_DNA"/>
</dbReference>
<accession>A0A4E9EP07</accession>
<organism evidence="2">
    <name type="scientific">Gibberella zeae</name>
    <name type="common">Wheat head blight fungus</name>
    <name type="synonym">Fusarium graminearum</name>
    <dbReference type="NCBI Taxonomy" id="5518"/>
    <lineage>
        <taxon>Eukaryota</taxon>
        <taxon>Fungi</taxon>
        <taxon>Dikarya</taxon>
        <taxon>Ascomycota</taxon>
        <taxon>Pezizomycotina</taxon>
        <taxon>Sordariomycetes</taxon>
        <taxon>Hypocreomycetidae</taxon>
        <taxon>Hypocreales</taxon>
        <taxon>Nectriaceae</taxon>
        <taxon>Fusarium</taxon>
    </lineage>
</organism>
<evidence type="ECO:0000313" key="2">
    <source>
        <dbReference type="EMBL" id="VIO64724.1"/>
    </source>
</evidence>
<dbReference type="Proteomes" id="UP000746612">
    <property type="component" value="Unassembled WGS sequence"/>
</dbReference>
<name>A0A4E9EP07_GIBZA</name>
<gene>
    <name evidence="2" type="ORF">FUG_LOCUS580696</name>
    <name evidence="1" type="ORF">MDCFG202_LOCUS249808</name>
</gene>
<evidence type="ECO:0000313" key="1">
    <source>
        <dbReference type="EMBL" id="CAG1984119.1"/>
    </source>
</evidence>
<reference evidence="2" key="1">
    <citation type="submission" date="2019-04" db="EMBL/GenBank/DDBJ databases">
        <authorList>
            <person name="Melise S."/>
            <person name="Noan J."/>
            <person name="Okalmin O."/>
        </authorList>
    </citation>
    <scope>NUCLEOTIDE SEQUENCE</scope>
    <source>
        <strain evidence="2">FN9</strain>
    </source>
</reference>
<dbReference type="EMBL" id="CAAKMV010000207">
    <property type="protein sequence ID" value="VIO64724.1"/>
    <property type="molecule type" value="Genomic_DNA"/>
</dbReference>
<reference evidence="1" key="2">
    <citation type="submission" date="2021-03" db="EMBL/GenBank/DDBJ databases">
        <authorList>
            <person name="Alouane T."/>
            <person name="Langin T."/>
            <person name="Bonhomme L."/>
        </authorList>
    </citation>
    <scope>NUCLEOTIDE SEQUENCE</scope>
    <source>
        <strain evidence="1">MDC_Fg202</strain>
    </source>
</reference>